<keyword evidence="2" id="KW-0812">Transmembrane</keyword>
<organism evidence="3 4">
    <name type="scientific">Actinomadura hallensis</name>
    <dbReference type="NCBI Taxonomy" id="337895"/>
    <lineage>
        <taxon>Bacteria</taxon>
        <taxon>Bacillati</taxon>
        <taxon>Actinomycetota</taxon>
        <taxon>Actinomycetes</taxon>
        <taxon>Streptosporangiales</taxon>
        <taxon>Thermomonosporaceae</taxon>
        <taxon>Actinomadura</taxon>
    </lineage>
</organism>
<evidence type="ECO:0000256" key="2">
    <source>
        <dbReference type="SAM" id="Phobius"/>
    </source>
</evidence>
<name>A0A543IA02_9ACTN</name>
<feature type="compositionally biased region" description="Basic and acidic residues" evidence="1">
    <location>
        <begin position="77"/>
        <end position="86"/>
    </location>
</feature>
<keyword evidence="2" id="KW-1133">Transmembrane helix</keyword>
<accession>A0A543IA02</accession>
<evidence type="ECO:0000313" key="4">
    <source>
        <dbReference type="Proteomes" id="UP000316706"/>
    </source>
</evidence>
<dbReference type="EMBL" id="VFPO01000001">
    <property type="protein sequence ID" value="TQM67330.1"/>
    <property type="molecule type" value="Genomic_DNA"/>
</dbReference>
<comment type="caution">
    <text evidence="3">The sequence shown here is derived from an EMBL/GenBank/DDBJ whole genome shotgun (WGS) entry which is preliminary data.</text>
</comment>
<keyword evidence="2" id="KW-0472">Membrane</keyword>
<protein>
    <submittedName>
        <fullName evidence="3">Uncharacterized protein</fullName>
    </submittedName>
</protein>
<keyword evidence="4" id="KW-1185">Reference proteome</keyword>
<feature type="region of interest" description="Disordered" evidence="1">
    <location>
        <begin position="1"/>
        <end position="86"/>
    </location>
</feature>
<sequence length="314" mass="32874">MWGRPPTSPQPPAPEPEPLPAESLPEPEVGPGLRGDAAWAGASEAQDPYVEPVGGPSSTTGPMGVRETSGVQVRLGSLERERERERERELRRRARQRAGRRSGLVAAGVLVLAGLVTIGLVLTGGPEDGDSGTAAGGRGQGGAGGPLPPAGAPVEVGTADGYKYRLATVTSGVSEGSVTTFHSTPPSGTSFPYIEYLLTNPTDEEVLLDFPGDVFVKRELVAPEARGRCMPQAGVPEDMCTPPTKSEVVRRMAGGALVDGDGGDKYMPPGSTYLVRATVDVPVESGVSRSDMGLYVWKQLYMADQLAKPVPYPD</sequence>
<evidence type="ECO:0000256" key="1">
    <source>
        <dbReference type="SAM" id="MobiDB-lite"/>
    </source>
</evidence>
<feature type="region of interest" description="Disordered" evidence="1">
    <location>
        <begin position="129"/>
        <end position="152"/>
    </location>
</feature>
<feature type="compositionally biased region" description="Pro residues" evidence="1">
    <location>
        <begin position="1"/>
        <end position="19"/>
    </location>
</feature>
<feature type="transmembrane region" description="Helical" evidence="2">
    <location>
        <begin position="102"/>
        <end position="122"/>
    </location>
</feature>
<proteinExistence type="predicted"/>
<feature type="compositionally biased region" description="Gly residues" evidence="1">
    <location>
        <begin position="134"/>
        <end position="145"/>
    </location>
</feature>
<dbReference type="Proteomes" id="UP000316706">
    <property type="component" value="Unassembled WGS sequence"/>
</dbReference>
<dbReference type="AlphaFoldDB" id="A0A543IA02"/>
<reference evidence="3 4" key="1">
    <citation type="submission" date="2019-06" db="EMBL/GenBank/DDBJ databases">
        <title>Sequencing the genomes of 1000 actinobacteria strains.</title>
        <authorList>
            <person name="Klenk H.-P."/>
        </authorList>
    </citation>
    <scope>NUCLEOTIDE SEQUENCE [LARGE SCALE GENOMIC DNA]</scope>
    <source>
        <strain evidence="3 4">DSM 45043</strain>
    </source>
</reference>
<evidence type="ECO:0000313" key="3">
    <source>
        <dbReference type="EMBL" id="TQM67330.1"/>
    </source>
</evidence>
<gene>
    <name evidence="3" type="ORF">FHX41_0937</name>
</gene>